<dbReference type="Gene3D" id="3.60.60.30">
    <property type="match status" value="1"/>
</dbReference>
<evidence type="ECO:0000256" key="6">
    <source>
        <dbReference type="ARBA" id="ARBA00023180"/>
    </source>
</evidence>
<dbReference type="GO" id="GO:0004620">
    <property type="term" value="F:phospholipase activity"/>
    <property type="evidence" value="ECO:0007669"/>
    <property type="project" value="InterPro"/>
</dbReference>
<dbReference type="GeneID" id="106120212"/>
<evidence type="ECO:0000256" key="2">
    <source>
        <dbReference type="ARBA" id="ARBA00022729"/>
    </source>
</evidence>
<reference evidence="8" key="1">
    <citation type="submission" date="2025-08" db="UniProtKB">
        <authorList>
            <consortium name="RefSeq"/>
        </authorList>
    </citation>
    <scope>IDENTIFICATION</scope>
</reference>
<dbReference type="InterPro" id="IPR007000">
    <property type="entry name" value="PLipase_B-like"/>
</dbReference>
<dbReference type="PANTHER" id="PTHR12370">
    <property type="entry name" value="PHOSPHOLIPASE B-RELATED"/>
    <property type="match status" value="1"/>
</dbReference>
<keyword evidence="4 7" id="KW-0442">Lipid degradation</keyword>
<dbReference type="PANTHER" id="PTHR12370:SF3">
    <property type="entry name" value="PHOSPHOLIPASE B-LIKE 2-RELATED"/>
    <property type="match status" value="1"/>
</dbReference>
<evidence type="ECO:0000256" key="4">
    <source>
        <dbReference type="ARBA" id="ARBA00022963"/>
    </source>
</evidence>
<dbReference type="KEGG" id="pxu:106120212"/>
<accession>A0AAJ6ZET8</accession>
<gene>
    <name evidence="8" type="primary">LOC106120212</name>
</gene>
<organism evidence="8">
    <name type="scientific">Papilio xuthus</name>
    <name type="common">Asian swallowtail butterfly</name>
    <dbReference type="NCBI Taxonomy" id="66420"/>
    <lineage>
        <taxon>Eukaryota</taxon>
        <taxon>Metazoa</taxon>
        <taxon>Ecdysozoa</taxon>
        <taxon>Arthropoda</taxon>
        <taxon>Hexapoda</taxon>
        <taxon>Insecta</taxon>
        <taxon>Pterygota</taxon>
        <taxon>Neoptera</taxon>
        <taxon>Endopterygota</taxon>
        <taxon>Lepidoptera</taxon>
        <taxon>Glossata</taxon>
        <taxon>Ditrysia</taxon>
        <taxon>Papilionoidea</taxon>
        <taxon>Papilionidae</taxon>
        <taxon>Papilioninae</taxon>
        <taxon>Papilio</taxon>
    </lineage>
</organism>
<dbReference type="AlphaFoldDB" id="A0AAJ6ZET8"/>
<comment type="similarity">
    <text evidence="1 7">Belongs to the phospholipase B-like family.</text>
</comment>
<keyword evidence="3 7" id="KW-0378">Hydrolase</keyword>
<comment type="function">
    <text evidence="7">Putative phospholipase.</text>
</comment>
<keyword evidence="2 7" id="KW-0732">Signal</keyword>
<feature type="signal peptide" evidence="7">
    <location>
        <begin position="1"/>
        <end position="20"/>
    </location>
</feature>
<name>A0AAJ6ZET8_PAPXU</name>
<sequence length="564" mass="64936">MKIYWRCCLLLITTVSTCETKYGYVTWQENKLTFKECESASQIPISYGARATFKNEINSTGWAFLELHTSKDVTDEQQAYAAGFIEGYLTRDLIWMHWQNMLKGYCYNKTDLCGLIEEFIEKNENYIASMVDLNEIDAYWYQVKLYYIQLEGLAVGYNQATSDPYQWLTARDMVWINMLGDLDDLAFSLALPKDLPDGLLFGDHCTGLIKLLPDFRNLYTSHATWNSYQSMLRLQKMYVLHYKVSPLDKKRIPGYKMAFTSYPAFVQYMSALRQSTDDFYIISTGLVAGETTISNSNKTLFDLINPLCVMEYIRGMIANRLAVDGYQWTRIFRQHNSGTYNNQWYIVDYNKFTPSSKVCKGKAEKGLLWVIEQLPGYTEAADLTEQLVNTTYFPSYNIPYFPTIFNLSGGNVRVATFGDWFGYKTNPRANILKEKQAGITNLKDMFNTMRYNDFKHDPLSRCACVPPYSACNAIAARNDLNPANGTFPFRALGHRSHGATDAKVTSWHLRKNYEFVAVSGPTFNISRGIPPFAWSEFDMGPHLPHIGHPDVWAFQPIIHHWEWT</sequence>
<protein>
    <recommendedName>
        <fullName evidence="7">Phospholipase B-like</fullName>
        <ecNumber evidence="7">3.1.1.-</ecNumber>
    </recommendedName>
</protein>
<evidence type="ECO:0000256" key="5">
    <source>
        <dbReference type="ARBA" id="ARBA00023098"/>
    </source>
</evidence>
<evidence type="ECO:0000313" key="8">
    <source>
        <dbReference type="RefSeq" id="XP_013170935.1"/>
    </source>
</evidence>
<evidence type="ECO:0000256" key="1">
    <source>
        <dbReference type="ARBA" id="ARBA00007835"/>
    </source>
</evidence>
<dbReference type="Pfam" id="PF04916">
    <property type="entry name" value="Phospholip_B"/>
    <property type="match status" value="1"/>
</dbReference>
<keyword evidence="6" id="KW-0325">Glycoprotein</keyword>
<dbReference type="GO" id="GO:0009395">
    <property type="term" value="P:phospholipid catabolic process"/>
    <property type="evidence" value="ECO:0007669"/>
    <property type="project" value="TreeGrafter"/>
</dbReference>
<evidence type="ECO:0000256" key="7">
    <source>
        <dbReference type="RuleBase" id="RU364138"/>
    </source>
</evidence>
<dbReference type="Proteomes" id="UP000694872">
    <property type="component" value="Unplaced"/>
</dbReference>
<dbReference type="GO" id="GO:0005576">
    <property type="term" value="C:extracellular region"/>
    <property type="evidence" value="ECO:0007669"/>
    <property type="project" value="TreeGrafter"/>
</dbReference>
<dbReference type="EC" id="3.1.1.-" evidence="7"/>
<feature type="chain" id="PRO_5042314070" description="Phospholipase B-like" evidence="7">
    <location>
        <begin position="21"/>
        <end position="564"/>
    </location>
</feature>
<evidence type="ECO:0000256" key="3">
    <source>
        <dbReference type="ARBA" id="ARBA00022801"/>
    </source>
</evidence>
<proteinExistence type="inferred from homology"/>
<dbReference type="RefSeq" id="XP_013170935.1">
    <property type="nucleotide sequence ID" value="XM_013315481.1"/>
</dbReference>
<keyword evidence="5 7" id="KW-0443">Lipid metabolism</keyword>